<dbReference type="Proteomes" id="UP000824469">
    <property type="component" value="Unassembled WGS sequence"/>
</dbReference>
<name>A0AA38G0G9_TAXCH</name>
<reference evidence="2 3" key="1">
    <citation type="journal article" date="2021" name="Nat. Plants">
        <title>The Taxus genome provides insights into paclitaxel biosynthesis.</title>
        <authorList>
            <person name="Xiong X."/>
            <person name="Gou J."/>
            <person name="Liao Q."/>
            <person name="Li Y."/>
            <person name="Zhou Q."/>
            <person name="Bi G."/>
            <person name="Li C."/>
            <person name="Du R."/>
            <person name="Wang X."/>
            <person name="Sun T."/>
            <person name="Guo L."/>
            <person name="Liang H."/>
            <person name="Lu P."/>
            <person name="Wu Y."/>
            <person name="Zhang Z."/>
            <person name="Ro D.K."/>
            <person name="Shang Y."/>
            <person name="Huang S."/>
            <person name="Yan J."/>
        </authorList>
    </citation>
    <scope>NUCLEOTIDE SEQUENCE [LARGE SCALE GENOMIC DNA]</scope>
    <source>
        <strain evidence="2">Ta-2019</strain>
    </source>
</reference>
<dbReference type="GO" id="GO:0003676">
    <property type="term" value="F:nucleic acid binding"/>
    <property type="evidence" value="ECO:0007669"/>
    <property type="project" value="InterPro"/>
</dbReference>
<proteinExistence type="predicted"/>
<organism evidence="2 3">
    <name type="scientific">Taxus chinensis</name>
    <name type="common">Chinese yew</name>
    <name type="synonym">Taxus wallichiana var. chinensis</name>
    <dbReference type="NCBI Taxonomy" id="29808"/>
    <lineage>
        <taxon>Eukaryota</taxon>
        <taxon>Viridiplantae</taxon>
        <taxon>Streptophyta</taxon>
        <taxon>Embryophyta</taxon>
        <taxon>Tracheophyta</taxon>
        <taxon>Spermatophyta</taxon>
        <taxon>Pinopsida</taxon>
        <taxon>Pinidae</taxon>
        <taxon>Conifers II</taxon>
        <taxon>Cupressales</taxon>
        <taxon>Taxaceae</taxon>
        <taxon>Taxus</taxon>
    </lineage>
</organism>
<sequence length="193" mass="20690">SCNEAEAQALLEGLKMVVNLGCEALEIEGDSLRARVNSEVTSWLVSRLLLVRQNVEEVRVIALFFIKSQHRVNLVKALEEYGRGCPLPAAVREGLALAEAKLVIAELSARNSVLMRFASDVHSACVEGLGEGHRFEKLDLPGLSALVVQNSAGVVSLHRQLGSTFAFLLRSARAGVSLGGQKALVGRCSTELA</sequence>
<dbReference type="Pfam" id="PF13456">
    <property type="entry name" value="RVT_3"/>
    <property type="match status" value="1"/>
</dbReference>
<evidence type="ECO:0000313" key="2">
    <source>
        <dbReference type="EMBL" id="KAH9313571.1"/>
    </source>
</evidence>
<dbReference type="GO" id="GO:0004523">
    <property type="term" value="F:RNA-DNA hybrid ribonuclease activity"/>
    <property type="evidence" value="ECO:0007669"/>
    <property type="project" value="InterPro"/>
</dbReference>
<accession>A0AA38G0G9</accession>
<feature type="non-terminal residue" evidence="2">
    <location>
        <position position="1"/>
    </location>
</feature>
<protein>
    <recommendedName>
        <fullName evidence="1">RNase H type-1 domain-containing protein</fullName>
    </recommendedName>
</protein>
<dbReference type="EMBL" id="JAHRHJ020000005">
    <property type="protein sequence ID" value="KAH9313571.1"/>
    <property type="molecule type" value="Genomic_DNA"/>
</dbReference>
<evidence type="ECO:0000313" key="3">
    <source>
        <dbReference type="Proteomes" id="UP000824469"/>
    </source>
</evidence>
<gene>
    <name evidence="2" type="ORF">KI387_022198</name>
</gene>
<feature type="domain" description="RNase H type-1" evidence="1">
    <location>
        <begin position="3"/>
        <end position="32"/>
    </location>
</feature>
<dbReference type="InterPro" id="IPR002156">
    <property type="entry name" value="RNaseH_domain"/>
</dbReference>
<evidence type="ECO:0000259" key="1">
    <source>
        <dbReference type="Pfam" id="PF13456"/>
    </source>
</evidence>
<keyword evidence="3" id="KW-1185">Reference proteome</keyword>
<comment type="caution">
    <text evidence="2">The sequence shown here is derived from an EMBL/GenBank/DDBJ whole genome shotgun (WGS) entry which is preliminary data.</text>
</comment>
<dbReference type="AlphaFoldDB" id="A0AA38G0G9"/>